<dbReference type="Proteomes" id="UP001162318">
    <property type="component" value="Unassembled WGS sequence"/>
</dbReference>
<dbReference type="Gene3D" id="1.25.40.10">
    <property type="entry name" value="Tetratricopeptide repeat domain"/>
    <property type="match status" value="1"/>
</dbReference>
<evidence type="ECO:0000313" key="2">
    <source>
        <dbReference type="Proteomes" id="UP001162318"/>
    </source>
</evidence>
<comment type="caution">
    <text evidence="1">The sequence shown here is derived from an EMBL/GenBank/DDBJ whole genome shotgun (WGS) entry which is preliminary data.</text>
</comment>
<name>A0AA42WSY9_SPHYA</name>
<proteinExistence type="predicted"/>
<dbReference type="RefSeq" id="WP_156448134.1">
    <property type="nucleotide sequence ID" value="NZ_JAOCKX010000001.1"/>
</dbReference>
<organism evidence="1 2">
    <name type="scientific">Sphingobium yanoikuyae</name>
    <name type="common">Sphingomonas yanoikuyae</name>
    <dbReference type="NCBI Taxonomy" id="13690"/>
    <lineage>
        <taxon>Bacteria</taxon>
        <taxon>Pseudomonadati</taxon>
        <taxon>Pseudomonadota</taxon>
        <taxon>Alphaproteobacteria</taxon>
        <taxon>Sphingomonadales</taxon>
        <taxon>Sphingomonadaceae</taxon>
        <taxon>Sphingobium</taxon>
    </lineage>
</organism>
<gene>
    <name evidence="1" type="ORF">N5J77_00580</name>
</gene>
<dbReference type="AlphaFoldDB" id="A0AA42WSY9"/>
<reference evidence="1" key="1">
    <citation type="submission" date="2022-09" db="EMBL/GenBank/DDBJ databases">
        <title>Intensive care unit water sources are persistently colonized with multi-drug resistant bacteria and are the site of extensive horizontal gene transfer of antibiotic resistance genes.</title>
        <authorList>
            <person name="Diorio-Toth L."/>
        </authorList>
    </citation>
    <scope>NUCLEOTIDE SEQUENCE</scope>
    <source>
        <strain evidence="1">GD03659</strain>
    </source>
</reference>
<dbReference type="EMBL" id="JAOCKX010000001">
    <property type="protein sequence ID" value="MDH2129602.1"/>
    <property type="molecule type" value="Genomic_DNA"/>
</dbReference>
<accession>A0AA42WSY9</accession>
<sequence>MGIPLQPDSELSALAREAKAGEKNAQYQLGMRFENGDQIPSNQEKARKLYFLAATPTGGSQITYVPTNNGVKPQLINRGPLVAGIAAAREKLVQRNEWSGDRTQDISQLGSSSARDFTVPDAVDAHNRPPRKVAVDIILDDLVRIELFSDRCLSRQKGNEPKDYDAYALDGWNCLLESTLPSGCGEYLNRLPDIARSVRYFDKFALLRRRLNAVINNCQSAGADHSSKWPAKIHPTFLDIELDDLGQASRTQKSLVAQFRSAQFVHSDGPILPGYAFETAMCRMLTNGQEIRDSVFWLLACQNDEFVERQRAATAVIDEFIEKGGNND</sequence>
<protein>
    <submittedName>
        <fullName evidence="1">SEL1-like repeat protein</fullName>
    </submittedName>
</protein>
<dbReference type="InterPro" id="IPR011990">
    <property type="entry name" value="TPR-like_helical_dom_sf"/>
</dbReference>
<evidence type="ECO:0000313" key="1">
    <source>
        <dbReference type="EMBL" id="MDH2129602.1"/>
    </source>
</evidence>